<evidence type="ECO:0000256" key="4">
    <source>
        <dbReference type="ARBA" id="ARBA00022553"/>
    </source>
</evidence>
<dbReference type="InterPro" id="IPR003660">
    <property type="entry name" value="HAMP_dom"/>
</dbReference>
<dbReference type="RefSeq" id="WP_004624393.1">
    <property type="nucleotide sequence ID" value="NZ_AORV01000022.1"/>
</dbReference>
<dbReference type="Pfam" id="PF06580">
    <property type="entry name" value="His_kinase"/>
    <property type="match status" value="1"/>
</dbReference>
<evidence type="ECO:0000256" key="7">
    <source>
        <dbReference type="ARBA" id="ARBA00023012"/>
    </source>
</evidence>
<dbReference type="PROSITE" id="PS50885">
    <property type="entry name" value="HAMP"/>
    <property type="match status" value="1"/>
</dbReference>
<sequence>MIRKIFKFFNDLGIRIKLFICLFLMISIPFCIFIGINSYVSSKDSAKQALDSSRKMLQQAKSSLEYKTIYIKNALDMLSLNDTIQELLFTSSSSYSDDIGSWMNDRDKFAKLLYSLQSNPDLSAGQVQLYMSDGLAKVSETEEFLNMDRAAGSKWFNEMKSTGEVYRSFPSQYFSETGKEKYISFLRIIPRPLDVNNAAGIIKADVPEKNIKGVLSQALFSKNTEVILINRNNEIISSAGNTDTPNSSKYAKALTNMDYGKLHNRLWQTVNLDNEKILLGVESIEKTDWKLVLVVPYKDILELNTKSRNQMILILVILLPLTIPLSFWVAASSTKRIRDLISHMRMVVHGNFNISILPSNNDEIGELTHNFNYMLTRMAILVEQQYQLGQEVKSMELKALQAQINPHFLYNTLDLINWMSIKYNAPKIGEVITSLSKFYRLSLSKGEDVVPIKNEIDQVNAYVQIQNMRFDNEISFVIDIPEELFEYKILKITLQPLIENSILHGIFEKESESGTIKIGGLLKDDKISIYVEDDGVGIPEEKLENLLKCVDTKELHGYGVRNIHERLQLKYGSEYGLFYTSTVGAGTVVEVRIPAEKQ</sequence>
<keyword evidence="5 11" id="KW-0808">Transferase</keyword>
<dbReference type="InterPro" id="IPR036890">
    <property type="entry name" value="HATPase_C_sf"/>
</dbReference>
<evidence type="ECO:0000259" key="10">
    <source>
        <dbReference type="PROSITE" id="PS50885"/>
    </source>
</evidence>
<feature type="transmembrane region" description="Helical" evidence="8">
    <location>
        <begin position="311"/>
        <end position="331"/>
    </location>
</feature>
<dbReference type="InterPro" id="IPR003594">
    <property type="entry name" value="HATPase_dom"/>
</dbReference>
<organism evidence="11 12">
    <name type="scientific">Ruminiclostridium cellobioparum subsp. termitidis CT1112</name>
    <dbReference type="NCBI Taxonomy" id="1195236"/>
    <lineage>
        <taxon>Bacteria</taxon>
        <taxon>Bacillati</taxon>
        <taxon>Bacillota</taxon>
        <taxon>Clostridia</taxon>
        <taxon>Eubacteriales</taxon>
        <taxon>Oscillospiraceae</taxon>
        <taxon>Ruminiclostridium</taxon>
    </lineage>
</organism>
<dbReference type="InterPro" id="IPR005467">
    <property type="entry name" value="His_kinase_dom"/>
</dbReference>
<evidence type="ECO:0000256" key="5">
    <source>
        <dbReference type="ARBA" id="ARBA00022679"/>
    </source>
</evidence>
<dbReference type="PANTHER" id="PTHR34220">
    <property type="entry name" value="SENSOR HISTIDINE KINASE YPDA"/>
    <property type="match status" value="1"/>
</dbReference>
<dbReference type="Gene3D" id="6.10.340.10">
    <property type="match status" value="1"/>
</dbReference>
<comment type="subcellular location">
    <subcellularLocation>
        <location evidence="2">Membrane</location>
    </subcellularLocation>
</comment>
<feature type="transmembrane region" description="Helical" evidence="8">
    <location>
        <begin position="12"/>
        <end position="36"/>
    </location>
</feature>
<dbReference type="SMART" id="SM00304">
    <property type="entry name" value="HAMP"/>
    <property type="match status" value="1"/>
</dbReference>
<dbReference type="PANTHER" id="PTHR34220:SF7">
    <property type="entry name" value="SENSOR HISTIDINE KINASE YPDA"/>
    <property type="match status" value="1"/>
</dbReference>
<name>S0FWW4_RUMCE</name>
<evidence type="ECO:0000256" key="2">
    <source>
        <dbReference type="ARBA" id="ARBA00004370"/>
    </source>
</evidence>
<evidence type="ECO:0000256" key="8">
    <source>
        <dbReference type="SAM" id="Phobius"/>
    </source>
</evidence>
<dbReference type="EMBL" id="AORV01000022">
    <property type="protein sequence ID" value="EMS73063.1"/>
    <property type="molecule type" value="Genomic_DNA"/>
</dbReference>
<dbReference type="eggNOG" id="COG2972">
    <property type="taxonomic scope" value="Bacteria"/>
</dbReference>
<keyword evidence="8" id="KW-0472">Membrane</keyword>
<dbReference type="InterPro" id="IPR050640">
    <property type="entry name" value="Bact_2-comp_sensor_kinase"/>
</dbReference>
<keyword evidence="8" id="KW-0812">Transmembrane</keyword>
<keyword evidence="4" id="KW-0597">Phosphoprotein</keyword>
<evidence type="ECO:0000256" key="6">
    <source>
        <dbReference type="ARBA" id="ARBA00022777"/>
    </source>
</evidence>
<dbReference type="SUPFAM" id="SSF158472">
    <property type="entry name" value="HAMP domain-like"/>
    <property type="match status" value="1"/>
</dbReference>
<keyword evidence="6 11" id="KW-0418">Kinase</keyword>
<evidence type="ECO:0000259" key="9">
    <source>
        <dbReference type="PROSITE" id="PS50109"/>
    </source>
</evidence>
<dbReference type="InterPro" id="IPR010559">
    <property type="entry name" value="Sig_transdc_His_kin_internal"/>
</dbReference>
<gene>
    <name evidence="11" type="ORF">CTER_0951</name>
</gene>
<accession>S0FWW4</accession>
<evidence type="ECO:0000256" key="3">
    <source>
        <dbReference type="ARBA" id="ARBA00012438"/>
    </source>
</evidence>
<dbReference type="AlphaFoldDB" id="S0FWW4"/>
<evidence type="ECO:0000313" key="12">
    <source>
        <dbReference type="Proteomes" id="UP000014155"/>
    </source>
</evidence>
<keyword evidence="7" id="KW-0902">Two-component regulatory system</keyword>
<evidence type="ECO:0000313" key="11">
    <source>
        <dbReference type="EMBL" id="EMS73063.1"/>
    </source>
</evidence>
<proteinExistence type="predicted"/>
<keyword evidence="12" id="KW-1185">Reference proteome</keyword>
<evidence type="ECO:0000256" key="1">
    <source>
        <dbReference type="ARBA" id="ARBA00000085"/>
    </source>
</evidence>
<comment type="catalytic activity">
    <reaction evidence="1">
        <text>ATP + protein L-histidine = ADP + protein N-phospho-L-histidine.</text>
        <dbReference type="EC" id="2.7.13.3"/>
    </reaction>
</comment>
<dbReference type="Gene3D" id="3.30.450.20">
    <property type="entry name" value="PAS domain"/>
    <property type="match status" value="2"/>
</dbReference>
<dbReference type="SMART" id="SM00387">
    <property type="entry name" value="HATPase_c"/>
    <property type="match status" value="1"/>
</dbReference>
<dbReference type="PATRIC" id="fig|1195236.3.peg.1241"/>
<feature type="domain" description="Histidine kinase" evidence="9">
    <location>
        <begin position="427"/>
        <end position="597"/>
    </location>
</feature>
<dbReference type="CDD" id="cd06225">
    <property type="entry name" value="HAMP"/>
    <property type="match status" value="1"/>
</dbReference>
<dbReference type="EC" id="2.7.13.3" evidence="3"/>
<dbReference type="Gene3D" id="3.30.565.10">
    <property type="entry name" value="Histidine kinase-like ATPase, C-terminal domain"/>
    <property type="match status" value="1"/>
</dbReference>
<dbReference type="PROSITE" id="PS50109">
    <property type="entry name" value="HIS_KIN"/>
    <property type="match status" value="1"/>
</dbReference>
<reference evidence="11 12" key="1">
    <citation type="journal article" date="2013" name="Genome Announc.">
        <title>Draft Genome Sequence of the Cellulolytic, Mesophilic, Anaerobic Bacterium Clostridium termitidis Strain CT1112 (DSM 5398).</title>
        <authorList>
            <person name="Lal S."/>
            <person name="Ramachandran U."/>
            <person name="Zhang X."/>
            <person name="Munir R."/>
            <person name="Sparling R."/>
            <person name="Levin D.B."/>
        </authorList>
    </citation>
    <scope>NUCLEOTIDE SEQUENCE [LARGE SCALE GENOMIC DNA]</scope>
    <source>
        <strain evidence="11 12">CT1112</strain>
    </source>
</reference>
<dbReference type="STRING" id="1195236.CTER_0951"/>
<dbReference type="GO" id="GO:0016020">
    <property type="term" value="C:membrane"/>
    <property type="evidence" value="ECO:0007669"/>
    <property type="project" value="UniProtKB-SubCell"/>
</dbReference>
<dbReference type="Pfam" id="PF02518">
    <property type="entry name" value="HATPase_c"/>
    <property type="match status" value="1"/>
</dbReference>
<comment type="caution">
    <text evidence="11">The sequence shown here is derived from an EMBL/GenBank/DDBJ whole genome shotgun (WGS) entry which is preliminary data.</text>
</comment>
<keyword evidence="8" id="KW-1133">Transmembrane helix</keyword>
<dbReference type="Proteomes" id="UP000014155">
    <property type="component" value="Unassembled WGS sequence"/>
</dbReference>
<protein>
    <recommendedName>
        <fullName evidence="3">histidine kinase</fullName>
        <ecNumber evidence="3">2.7.13.3</ecNumber>
    </recommendedName>
</protein>
<dbReference type="GO" id="GO:0000155">
    <property type="term" value="F:phosphorelay sensor kinase activity"/>
    <property type="evidence" value="ECO:0007669"/>
    <property type="project" value="InterPro"/>
</dbReference>
<dbReference type="Pfam" id="PF00672">
    <property type="entry name" value="HAMP"/>
    <property type="match status" value="1"/>
</dbReference>
<feature type="domain" description="HAMP" evidence="10">
    <location>
        <begin position="331"/>
        <end position="383"/>
    </location>
</feature>
<dbReference type="SUPFAM" id="SSF55874">
    <property type="entry name" value="ATPase domain of HSP90 chaperone/DNA topoisomerase II/histidine kinase"/>
    <property type="match status" value="1"/>
</dbReference>